<dbReference type="EMBL" id="CP136958">
    <property type="protein sequence ID" value="WOT01920.1"/>
    <property type="molecule type" value="Genomic_DNA"/>
</dbReference>
<sequence>MSSSPPRFSLLSEPWILCEAFDGSTTKLSIRQVFDGEHPVRRVRGDSPTQDYAVLRVLLAISWRGHSGELSVRGGDDSPFFSWFENRLSAVRSGKADEAVLTYLKEFENRFYLVSDDVPFMQTPSLQTKANVYLSISRLIPEAENAYFSMREDKDSQQIPLDEAARWLMTAQAYDYSGIKPGALGDSRVKGGKGYPIGTGWTGMTGGTIITGSTLAETLVYNTTKACINSLGDLPCWERPVDTASVREFPAPKGAADLATWQSRRIRVRYEGNLATGAIVTNGDKIPDAGANVYGDPMTPYRYSKNKSKKGRPDIYYPQRFDPTQTMWKSLTPLVALDGDAQFTDKERAPKRPENLSSLTSVFSELGIEETIPLELISATYGPQDSTPSTTVHATLNIPSAILKPENVELRDEVVAQATATSKAAVALGSFAGQLLQAAGGDYEFQPGPKDGVLAELEHRFNLWLSEVDEDDINEQIQQWQDIVYTAVMDRAAVLVKGAGPKALVGRLIPPRQEGGSPWQLTAGTAYSQLKKKVLETLTECSASKQQREKVSKP</sequence>
<dbReference type="Proteomes" id="UP000234560">
    <property type="component" value="Chromosome"/>
</dbReference>
<dbReference type="Pfam" id="PF09481">
    <property type="entry name" value="CRISPR_Cse1"/>
    <property type="match status" value="1"/>
</dbReference>
<reference evidence="1" key="2">
    <citation type="submission" date="2023-10" db="EMBL/GenBank/DDBJ databases">
        <authorList>
            <person name="Choi B."/>
        </authorList>
    </citation>
    <scope>NUCLEOTIDE SEQUENCE</scope>
    <source>
        <strain evidence="1">UMB0763</strain>
    </source>
</reference>
<protein>
    <submittedName>
        <fullName evidence="1">Type I-E CRISPR-associated protein Cse1/CasA</fullName>
    </submittedName>
</protein>
<name>A0AAF0YWP1_9CORY</name>
<dbReference type="AlphaFoldDB" id="A0AAF0YWP1"/>
<dbReference type="InterPro" id="IPR013381">
    <property type="entry name" value="CRISPR-assoc_prot_Cse1"/>
</dbReference>
<dbReference type="Gene3D" id="1.10.132.100">
    <property type="match status" value="1"/>
</dbReference>
<reference evidence="1" key="1">
    <citation type="submission" date="2017-12" db="EMBL/GenBank/DDBJ databases">
        <authorList>
            <person name="Thomas-White K."/>
            <person name="Wolfe A.J."/>
        </authorList>
    </citation>
    <scope>NUCLEOTIDE SEQUENCE</scope>
    <source>
        <strain evidence="1">UMB0763</strain>
    </source>
</reference>
<dbReference type="RefSeq" id="WP_101678535.1">
    <property type="nucleotide sequence ID" value="NZ_CP136958.1"/>
</dbReference>
<dbReference type="NCBIfam" id="TIGR02547">
    <property type="entry name" value="casA_cse1"/>
    <property type="match status" value="1"/>
</dbReference>
<organism evidence="1 2">
    <name type="scientific">Corynebacterium pyruviciproducens</name>
    <dbReference type="NCBI Taxonomy" id="598660"/>
    <lineage>
        <taxon>Bacteria</taxon>
        <taxon>Bacillati</taxon>
        <taxon>Actinomycetota</taxon>
        <taxon>Actinomycetes</taxon>
        <taxon>Mycobacteriales</taxon>
        <taxon>Corynebacteriaceae</taxon>
        <taxon>Corynebacterium</taxon>
    </lineage>
</organism>
<evidence type="ECO:0000313" key="2">
    <source>
        <dbReference type="Proteomes" id="UP000234560"/>
    </source>
</evidence>
<dbReference type="KEGG" id="cpyr:CYJ47_11815"/>
<gene>
    <name evidence="1" type="primary">casA</name>
    <name evidence="1" type="ORF">CYJ47_11815</name>
</gene>
<accession>A0AAF0YWP1</accession>
<evidence type="ECO:0000313" key="1">
    <source>
        <dbReference type="EMBL" id="WOT01920.1"/>
    </source>
</evidence>
<proteinExistence type="predicted"/>